<evidence type="ECO:0000313" key="1">
    <source>
        <dbReference type="EMBL" id="MEQ3361609.1"/>
    </source>
</evidence>
<accession>A0ABV1J969</accession>
<protein>
    <submittedName>
        <fullName evidence="1">Type II toxin-antitoxin system RelB/DinJ family antitoxin</fullName>
    </submittedName>
</protein>
<proteinExistence type="predicted"/>
<sequence>MESVLTVRLDNRMKEQGIAVMKRCGYTPSEAVRRLFDYAVKNDDLPFDEREKPSKEEIGRLIAAFDECHTKRPINMTDDEIREARLGERYGSGAR</sequence>
<reference evidence="1 2" key="1">
    <citation type="submission" date="2024-04" db="EMBL/GenBank/DDBJ databases">
        <title>Human intestinal bacterial collection.</title>
        <authorList>
            <person name="Pauvert C."/>
            <person name="Hitch T.C.A."/>
            <person name="Clavel T."/>
        </authorList>
    </citation>
    <scope>NUCLEOTIDE SEQUENCE [LARGE SCALE GENOMIC DNA]</scope>
    <source>
        <strain evidence="1 2">CLA-KB-H42</strain>
    </source>
</reference>
<dbReference type="Gene3D" id="1.10.1220.10">
    <property type="entry name" value="Met repressor-like"/>
    <property type="match status" value="1"/>
</dbReference>
<evidence type="ECO:0000313" key="2">
    <source>
        <dbReference type="Proteomes" id="UP001487305"/>
    </source>
</evidence>
<gene>
    <name evidence="1" type="ORF">AAA083_01320</name>
</gene>
<dbReference type="Pfam" id="PF04221">
    <property type="entry name" value="RelB"/>
    <property type="match status" value="1"/>
</dbReference>
<dbReference type="EMBL" id="JBBNOP010000001">
    <property type="protein sequence ID" value="MEQ3361609.1"/>
    <property type="molecule type" value="Genomic_DNA"/>
</dbReference>
<name>A0ABV1J969_9ACTN</name>
<dbReference type="Proteomes" id="UP001487305">
    <property type="component" value="Unassembled WGS sequence"/>
</dbReference>
<dbReference type="InterPro" id="IPR013321">
    <property type="entry name" value="Arc_rbn_hlx_hlx"/>
</dbReference>
<dbReference type="RefSeq" id="WP_349227044.1">
    <property type="nucleotide sequence ID" value="NZ_JBBNOP010000001.1"/>
</dbReference>
<keyword evidence="2" id="KW-1185">Reference proteome</keyword>
<dbReference type="InterPro" id="IPR007337">
    <property type="entry name" value="RelB/DinJ"/>
</dbReference>
<organism evidence="1 2">
    <name type="scientific">Raoultibacter massiliensis</name>
    <dbReference type="NCBI Taxonomy" id="1852371"/>
    <lineage>
        <taxon>Bacteria</taxon>
        <taxon>Bacillati</taxon>
        <taxon>Actinomycetota</taxon>
        <taxon>Coriobacteriia</taxon>
        <taxon>Eggerthellales</taxon>
        <taxon>Eggerthellaceae</taxon>
        <taxon>Raoultibacter</taxon>
    </lineage>
</organism>
<comment type="caution">
    <text evidence="1">The sequence shown here is derived from an EMBL/GenBank/DDBJ whole genome shotgun (WGS) entry which is preliminary data.</text>
</comment>